<evidence type="ECO:0000313" key="2">
    <source>
        <dbReference type="Proteomes" id="UP000010367"/>
    </source>
</evidence>
<dbReference type="KEGG" id="oac:Oscil6304_0911"/>
<dbReference type="STRING" id="56110.Oscil6304_0911"/>
<dbReference type="InParanoid" id="K9TDZ7"/>
<name>K9TDZ7_9CYAN</name>
<dbReference type="HOGENOM" id="CLU_911663_0_0_3"/>
<reference evidence="1 2" key="1">
    <citation type="submission" date="2012-06" db="EMBL/GenBank/DDBJ databases">
        <title>Finished chromosome of genome of Oscillatoria acuminata PCC 6304.</title>
        <authorList>
            <consortium name="US DOE Joint Genome Institute"/>
            <person name="Gugger M."/>
            <person name="Coursin T."/>
            <person name="Rippka R."/>
            <person name="Tandeau De Marsac N."/>
            <person name="Huntemann M."/>
            <person name="Wei C.-L."/>
            <person name="Han J."/>
            <person name="Detter J.C."/>
            <person name="Han C."/>
            <person name="Tapia R."/>
            <person name="Davenport K."/>
            <person name="Daligault H."/>
            <person name="Erkkila T."/>
            <person name="Gu W."/>
            <person name="Munk A.C.C."/>
            <person name="Teshima H."/>
            <person name="Xu Y."/>
            <person name="Chain P."/>
            <person name="Chen A."/>
            <person name="Krypides N."/>
            <person name="Mavromatis K."/>
            <person name="Markowitz V."/>
            <person name="Szeto E."/>
            <person name="Ivanova N."/>
            <person name="Mikhailova N."/>
            <person name="Ovchinnikova G."/>
            <person name="Pagani I."/>
            <person name="Pati A."/>
            <person name="Goodwin L."/>
            <person name="Peters L."/>
            <person name="Pitluck S."/>
            <person name="Woyke T."/>
            <person name="Kerfeld C."/>
        </authorList>
    </citation>
    <scope>NUCLEOTIDE SEQUENCE [LARGE SCALE GENOMIC DNA]</scope>
    <source>
        <strain evidence="1 2">PCC 6304</strain>
    </source>
</reference>
<accession>K9TDZ7</accession>
<dbReference type="Proteomes" id="UP000010367">
    <property type="component" value="Chromosome"/>
</dbReference>
<evidence type="ECO:0000313" key="1">
    <source>
        <dbReference type="EMBL" id="AFY80643.1"/>
    </source>
</evidence>
<keyword evidence="2" id="KW-1185">Reference proteome</keyword>
<dbReference type="AlphaFoldDB" id="K9TDZ7"/>
<sequence length="305" mass="33431">MDEPKEDMKKLNLSIPTPKTQLSLTLLSLLLMLPGLNSCTIWGNNSATTIPEAERDLPEQRFLDFPGWLGFGTKVQQNGASEFAFSPTSGEAQIAMFSEQWSLVDPGTPVVAIAPGIREEVTLRRWQNEPYGCDNSPTPMATFNASQTFPEGAVWVLPPSQGDAATALSLETLPIDRIPEGVLRRNPPDPMQIKAWEAGETIIVLEQTSDKTAMLTVADNAGTALYINPVEILSMPGAYEEAIDFSKRIQPGISAPIGAFQFQNNPVPLLVFWRPSFEGHSFEALVPRSDRLESIDVGSVYYCAF</sequence>
<gene>
    <name evidence="1" type="ORF">Oscil6304_0911</name>
</gene>
<protein>
    <submittedName>
        <fullName evidence="1">Uncharacterized protein</fullName>
    </submittedName>
</protein>
<dbReference type="EMBL" id="CP003607">
    <property type="protein sequence ID" value="AFY80643.1"/>
    <property type="molecule type" value="Genomic_DNA"/>
</dbReference>
<organism evidence="1 2">
    <name type="scientific">Oscillatoria acuminata PCC 6304</name>
    <dbReference type="NCBI Taxonomy" id="56110"/>
    <lineage>
        <taxon>Bacteria</taxon>
        <taxon>Bacillati</taxon>
        <taxon>Cyanobacteriota</taxon>
        <taxon>Cyanophyceae</taxon>
        <taxon>Oscillatoriophycideae</taxon>
        <taxon>Oscillatoriales</taxon>
        <taxon>Oscillatoriaceae</taxon>
        <taxon>Oscillatoria</taxon>
    </lineage>
</organism>
<proteinExistence type="predicted"/>